<comment type="caution">
    <text evidence="2">The sequence shown here is derived from an EMBL/GenBank/DDBJ whole genome shotgun (WGS) entry which is preliminary data.</text>
</comment>
<evidence type="ECO:0000313" key="3">
    <source>
        <dbReference type="Proteomes" id="UP001285908"/>
    </source>
</evidence>
<dbReference type="Proteomes" id="UP001285908">
    <property type="component" value="Unassembled WGS sequence"/>
</dbReference>
<evidence type="ECO:0000256" key="1">
    <source>
        <dbReference type="SAM" id="MobiDB-lite"/>
    </source>
</evidence>
<protein>
    <submittedName>
        <fullName evidence="2">Uncharacterized protein</fullName>
    </submittedName>
</protein>
<dbReference type="GeneID" id="87877742"/>
<reference evidence="2 3" key="1">
    <citation type="journal article" date="2023" name="Mol. Phylogenet. Evol.">
        <title>Genome-scale phylogeny and comparative genomics of the fungal order Sordariales.</title>
        <authorList>
            <person name="Hensen N."/>
            <person name="Bonometti L."/>
            <person name="Westerberg I."/>
            <person name="Brannstrom I.O."/>
            <person name="Guillou S."/>
            <person name="Cros-Aarteil S."/>
            <person name="Calhoun S."/>
            <person name="Haridas S."/>
            <person name="Kuo A."/>
            <person name="Mondo S."/>
            <person name="Pangilinan J."/>
            <person name="Riley R."/>
            <person name="LaButti K."/>
            <person name="Andreopoulos B."/>
            <person name="Lipzen A."/>
            <person name="Chen C."/>
            <person name="Yan M."/>
            <person name="Daum C."/>
            <person name="Ng V."/>
            <person name="Clum A."/>
            <person name="Steindorff A."/>
            <person name="Ohm R.A."/>
            <person name="Martin F."/>
            <person name="Silar P."/>
            <person name="Natvig D.O."/>
            <person name="Lalanne C."/>
            <person name="Gautier V."/>
            <person name="Ament-Velasquez S.L."/>
            <person name="Kruys A."/>
            <person name="Hutchinson M.I."/>
            <person name="Powell A.J."/>
            <person name="Barry K."/>
            <person name="Miller A.N."/>
            <person name="Grigoriev I.V."/>
            <person name="Debuchy R."/>
            <person name="Gladieux P."/>
            <person name="Hiltunen Thoren M."/>
            <person name="Johannesson H."/>
        </authorList>
    </citation>
    <scope>NUCLEOTIDE SEQUENCE [LARGE SCALE GENOMIC DNA]</scope>
    <source>
        <strain evidence="2 3">FGSC 10403</strain>
    </source>
</reference>
<dbReference type="EMBL" id="JAULSX010000003">
    <property type="protein sequence ID" value="KAK3495292.1"/>
    <property type="molecule type" value="Genomic_DNA"/>
</dbReference>
<proteinExistence type="predicted"/>
<dbReference type="RefSeq" id="XP_062694721.1">
    <property type="nucleotide sequence ID" value="XM_062840120.1"/>
</dbReference>
<dbReference type="AlphaFoldDB" id="A0AAJ0IB16"/>
<accession>A0AAJ0IB16</accession>
<sequence>MRAIEKAETSSLPLHAVAVRRGDLALLGTTDEKKLNEVILTESICATLFIALHRCTIRPKHQGTPRFPRRTEENGVVLYSGYYTDNWVRIFQTFAYFNTRRYGNIALGSTRATATEEDIPGPYVFSTNEETSLARQEGELPHNAQSKFQPY</sequence>
<feature type="region of interest" description="Disordered" evidence="1">
    <location>
        <begin position="130"/>
        <end position="151"/>
    </location>
</feature>
<organism evidence="2 3">
    <name type="scientific">Neurospora hispaniola</name>
    <dbReference type="NCBI Taxonomy" id="588809"/>
    <lineage>
        <taxon>Eukaryota</taxon>
        <taxon>Fungi</taxon>
        <taxon>Dikarya</taxon>
        <taxon>Ascomycota</taxon>
        <taxon>Pezizomycotina</taxon>
        <taxon>Sordariomycetes</taxon>
        <taxon>Sordariomycetidae</taxon>
        <taxon>Sordariales</taxon>
        <taxon>Sordariaceae</taxon>
        <taxon>Neurospora</taxon>
    </lineage>
</organism>
<gene>
    <name evidence="2" type="ORF">B0T23DRAFT_428194</name>
</gene>
<name>A0AAJ0IB16_9PEZI</name>
<evidence type="ECO:0000313" key="2">
    <source>
        <dbReference type="EMBL" id="KAK3495292.1"/>
    </source>
</evidence>
<keyword evidence="3" id="KW-1185">Reference proteome</keyword>